<feature type="region of interest" description="Disordered" evidence="1">
    <location>
        <begin position="90"/>
        <end position="120"/>
    </location>
</feature>
<accession>A0A5C5ZX02</accession>
<dbReference type="Proteomes" id="UP000316213">
    <property type="component" value="Unassembled WGS sequence"/>
</dbReference>
<dbReference type="RefSeq" id="WP_146580423.1">
    <property type="nucleotide sequence ID" value="NZ_SJPM01000012.1"/>
</dbReference>
<evidence type="ECO:0000256" key="1">
    <source>
        <dbReference type="SAM" id="MobiDB-lite"/>
    </source>
</evidence>
<feature type="compositionally biased region" description="Basic and acidic residues" evidence="1">
    <location>
        <begin position="98"/>
        <end position="109"/>
    </location>
</feature>
<dbReference type="AlphaFoldDB" id="A0A5C5ZX02"/>
<sequence length="241" mass="26474">MNSSLQPTAERSEIDIESIVRRVMHEFQKGPGQSIVGDAANPSKTNDFSLDQRLITLEDIKAIPAGVEKIQVPAATVVTPSVRDELRHRGITLLRGDSSTHRPDSERSAVRRTSHTPSRSPYRRVRLMNDETIDAGIFAAFEKQVAVRGIRVCDQAGVTVMTSARPAVAVYRSIAASTSAVLINRLDDVDRFKLELRPTVYVLDSQHLNLTAMVNAVVQIARRSEQPISTRPAVTVAGGQR</sequence>
<evidence type="ECO:0000313" key="2">
    <source>
        <dbReference type="EMBL" id="TWT92152.1"/>
    </source>
</evidence>
<dbReference type="OrthoDB" id="262107at2"/>
<proteinExistence type="predicted"/>
<protein>
    <submittedName>
        <fullName evidence="2">Uncharacterized protein</fullName>
    </submittedName>
</protein>
<evidence type="ECO:0000313" key="3">
    <source>
        <dbReference type="Proteomes" id="UP000316213"/>
    </source>
</evidence>
<gene>
    <name evidence="2" type="ORF">Pla100_46880</name>
</gene>
<organism evidence="2 3">
    <name type="scientific">Neorhodopirellula pilleata</name>
    <dbReference type="NCBI Taxonomy" id="2714738"/>
    <lineage>
        <taxon>Bacteria</taxon>
        <taxon>Pseudomonadati</taxon>
        <taxon>Planctomycetota</taxon>
        <taxon>Planctomycetia</taxon>
        <taxon>Pirellulales</taxon>
        <taxon>Pirellulaceae</taxon>
        <taxon>Neorhodopirellula</taxon>
    </lineage>
</organism>
<keyword evidence="3" id="KW-1185">Reference proteome</keyword>
<dbReference type="EMBL" id="SJPM01000012">
    <property type="protein sequence ID" value="TWT92152.1"/>
    <property type="molecule type" value="Genomic_DNA"/>
</dbReference>
<comment type="caution">
    <text evidence="2">The sequence shown here is derived from an EMBL/GenBank/DDBJ whole genome shotgun (WGS) entry which is preliminary data.</text>
</comment>
<reference evidence="2 3" key="1">
    <citation type="submission" date="2019-02" db="EMBL/GenBank/DDBJ databases">
        <title>Deep-cultivation of Planctomycetes and their phenomic and genomic characterization uncovers novel biology.</title>
        <authorList>
            <person name="Wiegand S."/>
            <person name="Jogler M."/>
            <person name="Boedeker C."/>
            <person name="Pinto D."/>
            <person name="Vollmers J."/>
            <person name="Rivas-Marin E."/>
            <person name="Kohn T."/>
            <person name="Peeters S.H."/>
            <person name="Heuer A."/>
            <person name="Rast P."/>
            <person name="Oberbeckmann S."/>
            <person name="Bunk B."/>
            <person name="Jeske O."/>
            <person name="Meyerdierks A."/>
            <person name="Storesund J.E."/>
            <person name="Kallscheuer N."/>
            <person name="Luecker S."/>
            <person name="Lage O.M."/>
            <person name="Pohl T."/>
            <person name="Merkel B.J."/>
            <person name="Hornburger P."/>
            <person name="Mueller R.-W."/>
            <person name="Bruemmer F."/>
            <person name="Labrenz M."/>
            <person name="Spormann A.M."/>
            <person name="Op Den Camp H."/>
            <person name="Overmann J."/>
            <person name="Amann R."/>
            <person name="Jetten M.S.M."/>
            <person name="Mascher T."/>
            <person name="Medema M.H."/>
            <person name="Devos D.P."/>
            <person name="Kaster A.-K."/>
            <person name="Ovreas L."/>
            <person name="Rohde M."/>
            <person name="Galperin M.Y."/>
            <person name="Jogler C."/>
        </authorList>
    </citation>
    <scope>NUCLEOTIDE SEQUENCE [LARGE SCALE GENOMIC DNA]</scope>
    <source>
        <strain evidence="2 3">Pla100</strain>
    </source>
</reference>
<name>A0A5C5ZX02_9BACT</name>